<proteinExistence type="predicted"/>
<feature type="non-terminal residue" evidence="1">
    <location>
        <position position="45"/>
    </location>
</feature>
<evidence type="ECO:0000313" key="1">
    <source>
        <dbReference type="EMBL" id="GAG50807.1"/>
    </source>
</evidence>
<comment type="caution">
    <text evidence="1">The sequence shown here is derived from an EMBL/GenBank/DDBJ whole genome shotgun (WGS) entry which is preliminary data.</text>
</comment>
<protein>
    <submittedName>
        <fullName evidence="1">Uncharacterized protein</fullName>
    </submittedName>
</protein>
<organism evidence="1">
    <name type="scientific">marine sediment metagenome</name>
    <dbReference type="NCBI Taxonomy" id="412755"/>
    <lineage>
        <taxon>unclassified sequences</taxon>
        <taxon>metagenomes</taxon>
        <taxon>ecological metagenomes</taxon>
    </lineage>
</organism>
<gene>
    <name evidence="1" type="ORF">S01H1_79173</name>
</gene>
<name>X0YW00_9ZZZZ</name>
<accession>X0YW00</accession>
<dbReference type="AlphaFoldDB" id="X0YW00"/>
<dbReference type="EMBL" id="BARS01053341">
    <property type="protein sequence ID" value="GAG50807.1"/>
    <property type="molecule type" value="Genomic_DNA"/>
</dbReference>
<reference evidence="1" key="1">
    <citation type="journal article" date="2014" name="Front. Microbiol.">
        <title>High frequency of phylogenetically diverse reductive dehalogenase-homologous genes in deep subseafloor sedimentary metagenomes.</title>
        <authorList>
            <person name="Kawai M."/>
            <person name="Futagami T."/>
            <person name="Toyoda A."/>
            <person name="Takaki Y."/>
            <person name="Nishi S."/>
            <person name="Hori S."/>
            <person name="Arai W."/>
            <person name="Tsubouchi T."/>
            <person name="Morono Y."/>
            <person name="Uchiyama I."/>
            <person name="Ito T."/>
            <person name="Fujiyama A."/>
            <person name="Inagaki F."/>
            <person name="Takami H."/>
        </authorList>
    </citation>
    <scope>NUCLEOTIDE SEQUENCE</scope>
    <source>
        <strain evidence="1">Expedition CK06-06</strain>
    </source>
</reference>
<sequence length="45" mass="5217">MLPGRDTRERNIYLGENPVLGFMKGPLFGIHFNNIVEKRNKPLPH</sequence>